<dbReference type="STRING" id="390807.SAMN04488095_2113"/>
<sequence length="144" mass="15184">MSLIGNFIHDETGGITLDWVVLTAVIVGTGISVLQTVSGGIENASVDTATALRGQVIKQSFESDLCDHGIEGLRSREAERVAQGGSDAVDIDHWLSSVASAFSDETLMEETARAAEGLDDNGGWSRQHTIQGLLECDAARRGLG</sequence>
<dbReference type="EMBL" id="FORA01000002">
    <property type="protein sequence ID" value="SFJ06844.1"/>
    <property type="molecule type" value="Genomic_DNA"/>
</dbReference>
<dbReference type="Proteomes" id="UP000199110">
    <property type="component" value="Unassembled WGS sequence"/>
</dbReference>
<reference evidence="1 2" key="1">
    <citation type="submission" date="2016-10" db="EMBL/GenBank/DDBJ databases">
        <authorList>
            <person name="de Groot N.N."/>
        </authorList>
    </citation>
    <scope>NUCLEOTIDE SEQUENCE [LARGE SCALE GENOMIC DNA]</scope>
    <source>
        <strain evidence="1 2">DSM 19073</strain>
    </source>
</reference>
<dbReference type="AlphaFoldDB" id="A0A1I3NC65"/>
<protein>
    <recommendedName>
        <fullName evidence="3">Flp pilus assembly protein, pilin Flp</fullName>
    </recommendedName>
</protein>
<accession>A0A1I3NC65</accession>
<evidence type="ECO:0000313" key="1">
    <source>
        <dbReference type="EMBL" id="SFJ06844.1"/>
    </source>
</evidence>
<keyword evidence="2" id="KW-1185">Reference proteome</keyword>
<proteinExistence type="predicted"/>
<evidence type="ECO:0000313" key="2">
    <source>
        <dbReference type="Proteomes" id="UP000199110"/>
    </source>
</evidence>
<organism evidence="1 2">
    <name type="scientific">Jannaschia pohangensis</name>
    <dbReference type="NCBI Taxonomy" id="390807"/>
    <lineage>
        <taxon>Bacteria</taxon>
        <taxon>Pseudomonadati</taxon>
        <taxon>Pseudomonadota</taxon>
        <taxon>Alphaproteobacteria</taxon>
        <taxon>Rhodobacterales</taxon>
        <taxon>Roseobacteraceae</taxon>
        <taxon>Jannaschia</taxon>
    </lineage>
</organism>
<gene>
    <name evidence="1" type="ORF">SAMN04488095_2113</name>
</gene>
<evidence type="ECO:0008006" key="3">
    <source>
        <dbReference type="Google" id="ProtNLM"/>
    </source>
</evidence>
<name>A0A1I3NC65_9RHOB</name>
<dbReference type="RefSeq" id="WP_342707313.1">
    <property type="nucleotide sequence ID" value="NZ_FORA01000002.1"/>
</dbReference>